<feature type="chain" id="PRO_5024467603" description="Copper-binding protein" evidence="1">
    <location>
        <begin position="24"/>
        <end position="203"/>
    </location>
</feature>
<reference evidence="3" key="2">
    <citation type="submission" date="2019-06" db="EMBL/GenBank/DDBJ databases">
        <title>AzeR, a transcriptional regulator that responds to azelaic acid in Pseudomonas nitroreducens.</title>
        <authorList>
            <person name="Bez C."/>
            <person name="Javvadi S.G."/>
            <person name="Bertani I."/>
            <person name="Devescovi G."/>
            <person name="Studholme D.J."/>
            <person name="Geller A."/>
            <person name="Levy A."/>
            <person name="Venturi V."/>
        </authorList>
    </citation>
    <scope>NUCLEOTIDE SEQUENCE [LARGE SCALE GENOMIC DNA]</scope>
    <source>
        <strain evidence="3">DSM 9128</strain>
    </source>
</reference>
<proteinExistence type="predicted"/>
<reference evidence="2 3" key="1">
    <citation type="submission" date="2019-05" db="EMBL/GenBank/DDBJ databases">
        <authorList>
            <person name="Moore K."/>
            <person name="O'Neill P."/>
            <person name="Farbos A."/>
            <person name="Studholme D.J."/>
        </authorList>
    </citation>
    <scope>NUCLEOTIDE SEQUENCE [LARGE SCALE GENOMIC DNA]</scope>
    <source>
        <strain evidence="2 3">DSM 9128</strain>
    </source>
</reference>
<evidence type="ECO:0008006" key="4">
    <source>
        <dbReference type="Google" id="ProtNLM"/>
    </source>
</evidence>
<sequence>MQILKTLPLIAVLALAATAPAMAADIPLGTAVMSDEVVTKVISVDAKDHRIVVEDEAGKPLTVQLTDAAQDLGHLKAGDYIAALVVHSAAFDLDTQVQTQAPGALEVDGAAMATPTNPHPGGDAFRMARVQLKIVGINLKKHELTFEGPNGATKVVQVDDVKLRSRMNELKSGQMLTVTYEDTLQIVTAHPVAQSAVPAKSSN</sequence>
<accession>A0A5R8ZZ76</accession>
<dbReference type="AlphaFoldDB" id="A0A5R8ZZ76"/>
<dbReference type="RefSeq" id="WP_138215994.1">
    <property type="nucleotide sequence ID" value="NZ_VASG01000007.1"/>
</dbReference>
<gene>
    <name evidence="2" type="ORF">FEA48_23680</name>
</gene>
<dbReference type="Proteomes" id="UP000307510">
    <property type="component" value="Unassembled WGS sequence"/>
</dbReference>
<keyword evidence="1" id="KW-0732">Signal</keyword>
<dbReference type="EMBL" id="VASG01000007">
    <property type="protein sequence ID" value="TLP70836.1"/>
    <property type="molecule type" value="Genomic_DNA"/>
</dbReference>
<protein>
    <recommendedName>
        <fullName evidence="4">Copper-binding protein</fullName>
    </recommendedName>
</protein>
<evidence type="ECO:0000313" key="3">
    <source>
        <dbReference type="Proteomes" id="UP000307510"/>
    </source>
</evidence>
<feature type="signal peptide" evidence="1">
    <location>
        <begin position="1"/>
        <end position="23"/>
    </location>
</feature>
<comment type="caution">
    <text evidence="2">The sequence shown here is derived from an EMBL/GenBank/DDBJ whole genome shotgun (WGS) entry which is preliminary data.</text>
</comment>
<organism evidence="2 3">
    <name type="scientific">Pseudomonas nitroreducens</name>
    <dbReference type="NCBI Taxonomy" id="46680"/>
    <lineage>
        <taxon>Bacteria</taxon>
        <taxon>Pseudomonadati</taxon>
        <taxon>Pseudomonadota</taxon>
        <taxon>Gammaproteobacteria</taxon>
        <taxon>Pseudomonadales</taxon>
        <taxon>Pseudomonadaceae</taxon>
        <taxon>Pseudomonas</taxon>
    </lineage>
</organism>
<evidence type="ECO:0000313" key="2">
    <source>
        <dbReference type="EMBL" id="TLP70836.1"/>
    </source>
</evidence>
<evidence type="ECO:0000256" key="1">
    <source>
        <dbReference type="SAM" id="SignalP"/>
    </source>
</evidence>
<name>A0A5R8ZZ76_PSENT</name>